<dbReference type="Proteomes" id="UP000324800">
    <property type="component" value="Unassembled WGS sequence"/>
</dbReference>
<comment type="caution">
    <text evidence="1">The sequence shown here is derived from an EMBL/GenBank/DDBJ whole genome shotgun (WGS) entry which is preliminary data.</text>
</comment>
<dbReference type="AlphaFoldDB" id="A0A5J4RJW4"/>
<dbReference type="EMBL" id="SNRW01042091">
    <property type="protein sequence ID" value="KAA6333899.1"/>
    <property type="molecule type" value="Genomic_DNA"/>
</dbReference>
<organism evidence="1 2">
    <name type="scientific">Streblomastix strix</name>
    <dbReference type="NCBI Taxonomy" id="222440"/>
    <lineage>
        <taxon>Eukaryota</taxon>
        <taxon>Metamonada</taxon>
        <taxon>Preaxostyla</taxon>
        <taxon>Oxymonadida</taxon>
        <taxon>Streblomastigidae</taxon>
        <taxon>Streblomastix</taxon>
    </lineage>
</organism>
<accession>A0A5J4RJW4</accession>
<protein>
    <submittedName>
        <fullName evidence="1">Uncharacterized protein</fullName>
    </submittedName>
</protein>
<reference evidence="1 2" key="1">
    <citation type="submission" date="2019-03" db="EMBL/GenBank/DDBJ databases">
        <title>Single cell metagenomics reveals metabolic interactions within the superorganism composed of flagellate Streblomastix strix and complex community of Bacteroidetes bacteria on its surface.</title>
        <authorList>
            <person name="Treitli S.C."/>
            <person name="Kolisko M."/>
            <person name="Husnik F."/>
            <person name="Keeling P."/>
            <person name="Hampl V."/>
        </authorList>
    </citation>
    <scope>NUCLEOTIDE SEQUENCE [LARGE SCALE GENOMIC DNA]</scope>
    <source>
        <strain evidence="1">ST1C</strain>
    </source>
</reference>
<evidence type="ECO:0000313" key="2">
    <source>
        <dbReference type="Proteomes" id="UP000324800"/>
    </source>
</evidence>
<gene>
    <name evidence="1" type="ORF">EZS28_053115</name>
</gene>
<name>A0A5J4RJW4_9EUKA</name>
<sequence length="146" mass="16580">MLTYARALSPIVFDQLTTLKSGQTYQGDHTSQDYQTSVIEWLDSLTYTPKYTNQYPKHKDQDQLTNEQERIVAYGTDDNGNEDQSEHTFEPKYFINGNDILRKNDSRTQLQATAIGEANLKINITKISANTPPHNFKRTDVFGGSG</sequence>
<evidence type="ECO:0000313" key="1">
    <source>
        <dbReference type="EMBL" id="KAA6333899.1"/>
    </source>
</evidence>
<proteinExistence type="predicted"/>